<dbReference type="OrthoDB" id="3163292at2759"/>
<protein>
    <recommendedName>
        <fullName evidence="8">Zn(2)-C6 fungal-type domain-containing protein</fullName>
    </recommendedName>
</protein>
<dbReference type="CDD" id="cd12148">
    <property type="entry name" value="fungal_TF_MHR"/>
    <property type="match status" value="1"/>
</dbReference>
<comment type="subcellular location">
    <subcellularLocation>
        <location evidence="1">Nucleus</location>
    </subcellularLocation>
</comment>
<dbReference type="Pfam" id="PF04082">
    <property type="entry name" value="Fungal_trans"/>
    <property type="match status" value="1"/>
</dbReference>
<organism evidence="9 10">
    <name type="scientific">Phialocephala subalpina</name>
    <dbReference type="NCBI Taxonomy" id="576137"/>
    <lineage>
        <taxon>Eukaryota</taxon>
        <taxon>Fungi</taxon>
        <taxon>Dikarya</taxon>
        <taxon>Ascomycota</taxon>
        <taxon>Pezizomycotina</taxon>
        <taxon>Leotiomycetes</taxon>
        <taxon>Helotiales</taxon>
        <taxon>Mollisiaceae</taxon>
        <taxon>Phialocephala</taxon>
        <taxon>Phialocephala fortinii species complex</taxon>
    </lineage>
</organism>
<evidence type="ECO:0000256" key="2">
    <source>
        <dbReference type="ARBA" id="ARBA00022723"/>
    </source>
</evidence>
<gene>
    <name evidence="9" type="ORF">PAC_03407</name>
</gene>
<evidence type="ECO:0000256" key="7">
    <source>
        <dbReference type="SAM" id="MobiDB-lite"/>
    </source>
</evidence>
<keyword evidence="5" id="KW-0804">Transcription</keyword>
<dbReference type="PROSITE" id="PS00463">
    <property type="entry name" value="ZN2_CY6_FUNGAL_1"/>
    <property type="match status" value="1"/>
</dbReference>
<keyword evidence="2" id="KW-0479">Metal-binding</keyword>
<dbReference type="GO" id="GO:0006351">
    <property type="term" value="P:DNA-templated transcription"/>
    <property type="evidence" value="ECO:0007669"/>
    <property type="project" value="InterPro"/>
</dbReference>
<dbReference type="AlphaFoldDB" id="A0A1L7WL88"/>
<dbReference type="Pfam" id="PF00172">
    <property type="entry name" value="Zn_clus"/>
    <property type="match status" value="1"/>
</dbReference>
<evidence type="ECO:0000256" key="3">
    <source>
        <dbReference type="ARBA" id="ARBA00023015"/>
    </source>
</evidence>
<dbReference type="SMART" id="SM00066">
    <property type="entry name" value="GAL4"/>
    <property type="match status" value="1"/>
</dbReference>
<evidence type="ECO:0000256" key="4">
    <source>
        <dbReference type="ARBA" id="ARBA00023125"/>
    </source>
</evidence>
<dbReference type="SMART" id="SM00906">
    <property type="entry name" value="Fungal_trans"/>
    <property type="match status" value="1"/>
</dbReference>
<evidence type="ECO:0000313" key="10">
    <source>
        <dbReference type="Proteomes" id="UP000184330"/>
    </source>
</evidence>
<dbReference type="InterPro" id="IPR001138">
    <property type="entry name" value="Zn2Cys6_DnaBD"/>
</dbReference>
<name>A0A1L7WL88_9HELO</name>
<reference evidence="9 10" key="1">
    <citation type="submission" date="2016-03" db="EMBL/GenBank/DDBJ databases">
        <authorList>
            <person name="Ploux O."/>
        </authorList>
    </citation>
    <scope>NUCLEOTIDE SEQUENCE [LARGE SCALE GENOMIC DNA]</scope>
    <source>
        <strain evidence="9 10">UAMH 11012</strain>
    </source>
</reference>
<dbReference type="PANTHER" id="PTHR31845:SF21">
    <property type="entry name" value="REGULATORY PROTEIN LEU3"/>
    <property type="match status" value="1"/>
</dbReference>
<evidence type="ECO:0000313" key="9">
    <source>
        <dbReference type="EMBL" id="CZR53528.1"/>
    </source>
</evidence>
<dbReference type="PANTHER" id="PTHR31845">
    <property type="entry name" value="FINGER DOMAIN PROTEIN, PUTATIVE-RELATED"/>
    <property type="match status" value="1"/>
</dbReference>
<feature type="compositionally biased region" description="Low complexity" evidence="7">
    <location>
        <begin position="132"/>
        <end position="148"/>
    </location>
</feature>
<feature type="compositionally biased region" description="Low complexity" evidence="7">
    <location>
        <begin position="155"/>
        <end position="165"/>
    </location>
</feature>
<dbReference type="InterPro" id="IPR051089">
    <property type="entry name" value="prtT"/>
</dbReference>
<dbReference type="CDD" id="cd00067">
    <property type="entry name" value="GAL4"/>
    <property type="match status" value="1"/>
</dbReference>
<dbReference type="InterPro" id="IPR007219">
    <property type="entry name" value="XnlR_reg_dom"/>
</dbReference>
<dbReference type="PROSITE" id="PS50048">
    <property type="entry name" value="ZN2_CY6_FUNGAL_2"/>
    <property type="match status" value="1"/>
</dbReference>
<keyword evidence="6" id="KW-0539">Nucleus</keyword>
<feature type="domain" description="Zn(2)-C6 fungal-type" evidence="8">
    <location>
        <begin position="65"/>
        <end position="98"/>
    </location>
</feature>
<feature type="region of interest" description="Disordered" evidence="7">
    <location>
        <begin position="132"/>
        <end position="168"/>
    </location>
</feature>
<dbReference type="SUPFAM" id="SSF57701">
    <property type="entry name" value="Zn2/Cys6 DNA-binding domain"/>
    <property type="match status" value="1"/>
</dbReference>
<dbReference type="GO" id="GO:0000981">
    <property type="term" value="F:DNA-binding transcription factor activity, RNA polymerase II-specific"/>
    <property type="evidence" value="ECO:0007669"/>
    <property type="project" value="InterPro"/>
</dbReference>
<dbReference type="Gene3D" id="4.10.240.10">
    <property type="entry name" value="Zn(2)-C6 fungal-type DNA-binding domain"/>
    <property type="match status" value="1"/>
</dbReference>
<sequence>MASYFWWERGSEQLFGDAGAGLTWGTVFRNSSGALQCGYELSFTPLSPYLPRRALLPRLQMKAKACARCRQSKLRCDSDVKAPEPCTRCQAIKTPCVLDREFQRVSKSRRLVELEAEVTLLRRNAAAAAAASASEKVAENNNTPSSNPSRPPPTTQTSQPPQQQSWVLPTAPSCGSCLQDKSLANVHLTAAQVTEAFRVFLIQCHPYLDLSIPTSPEAIYEKCPLLFWVICAVASSTSTMLELQPGIQGLVGQLAVNPPRSIEVVQALLTLCMWPFPFYSTLSDPSFLYCGMATQIGLQIGLHKPSLSQEFSSRREVLEVDDNTRKTTWMACYVVNQMQTGRLGVPLTIHADYTFLQALETPGLSPSLVSLCRIARLTAQFTTTIGANAQNLSGLLDPPTRIDMVRFFSAELESLRNRHFPEMNQVVEVSFLTSRLHLWSFILHDDVPRSPDVIEWFYQATKDAAALILLASEKNLSRCPFHLARSVLYSALTLLKIVSSSYATEPKVIFDQIMLASRTLASAVKIEDDHAQRWSRHLQQLLGLRDRKHTPAIRSRMAASLVYDAIRIMKEHVGAGPNDGPTYADPEGAFFPALMNIENAEGLFDVDGLNWDDIMGLL</sequence>
<dbReference type="GO" id="GO:0000976">
    <property type="term" value="F:transcription cis-regulatory region binding"/>
    <property type="evidence" value="ECO:0007669"/>
    <property type="project" value="TreeGrafter"/>
</dbReference>
<evidence type="ECO:0000259" key="8">
    <source>
        <dbReference type="PROSITE" id="PS50048"/>
    </source>
</evidence>
<keyword evidence="10" id="KW-1185">Reference proteome</keyword>
<keyword evidence="4" id="KW-0238">DNA-binding</keyword>
<dbReference type="STRING" id="576137.A0A1L7WL88"/>
<dbReference type="GO" id="GO:0008270">
    <property type="term" value="F:zinc ion binding"/>
    <property type="evidence" value="ECO:0007669"/>
    <property type="project" value="InterPro"/>
</dbReference>
<proteinExistence type="predicted"/>
<evidence type="ECO:0000256" key="6">
    <source>
        <dbReference type="ARBA" id="ARBA00023242"/>
    </source>
</evidence>
<dbReference type="InterPro" id="IPR036864">
    <property type="entry name" value="Zn2-C6_fun-type_DNA-bd_sf"/>
</dbReference>
<dbReference type="GO" id="GO:0005634">
    <property type="term" value="C:nucleus"/>
    <property type="evidence" value="ECO:0007669"/>
    <property type="project" value="UniProtKB-SubCell"/>
</dbReference>
<evidence type="ECO:0000256" key="5">
    <source>
        <dbReference type="ARBA" id="ARBA00023163"/>
    </source>
</evidence>
<dbReference type="Proteomes" id="UP000184330">
    <property type="component" value="Unassembled WGS sequence"/>
</dbReference>
<keyword evidence="3" id="KW-0805">Transcription regulation</keyword>
<dbReference type="EMBL" id="FJOG01000004">
    <property type="protein sequence ID" value="CZR53528.1"/>
    <property type="molecule type" value="Genomic_DNA"/>
</dbReference>
<accession>A0A1L7WL88</accession>
<evidence type="ECO:0000256" key="1">
    <source>
        <dbReference type="ARBA" id="ARBA00004123"/>
    </source>
</evidence>